<sequence length="425" mass="47951">MYALILCGRRSIELQKWGNLSVSVKLFQNVFSAFSNSYSSASVTPRDVRKGKNFTVSYLVESLGLASKIAESISRKVSFEDKANPDSVLNLFKSYGFTESQIGDIITDYPLLLIEDAEKSLAPKLQSLQSRGASSSELTEIVSKVPKMLGMKEDKTISVYYDFVREIIKADKSSKFETLCHSSLPQGSAIENKIRNVLVLRELGVPQKLLFSMLISNFRTVCGKAKFEDTIKKVVGMGFDPTSLRFVQALNVVYQMSDETMQEKVSVYKGLGFDVGEVWEMFRKYPPCIGFSEKKILSSVETYLELGFTRDEVTMMVKRFPSCIGLSAETVKRKTEFLVKQMDWSLKDVASHPQVFSYSMEKRIVPRCNVIKALMSKGLLGSKLPSMSPVLSRTDQTFLNKYVLKHDKELVPELMAVFTRVRHGF</sequence>
<dbReference type="PANTHER" id="PTHR13068:SF220">
    <property type="entry name" value="F8K4.20 PROTEIN-RELATED"/>
    <property type="match status" value="1"/>
</dbReference>
<keyword evidence="3" id="KW-0809">Transit peptide</keyword>
<reference evidence="4" key="1">
    <citation type="submission" date="2020-01" db="EMBL/GenBank/DDBJ databases">
        <authorList>
            <person name="Mishra B."/>
        </authorList>
    </citation>
    <scope>NUCLEOTIDE SEQUENCE [LARGE SCALE GENOMIC DNA]</scope>
</reference>
<evidence type="ECO:0000256" key="1">
    <source>
        <dbReference type="ARBA" id="ARBA00007692"/>
    </source>
</evidence>
<accession>A0A6D2ILB2</accession>
<dbReference type="InterPro" id="IPR003690">
    <property type="entry name" value="MTERF"/>
</dbReference>
<dbReference type="EMBL" id="CACVBM020001085">
    <property type="protein sequence ID" value="CAA7029839.1"/>
    <property type="molecule type" value="Genomic_DNA"/>
</dbReference>
<dbReference type="SMART" id="SM00733">
    <property type="entry name" value="Mterf"/>
    <property type="match status" value="7"/>
</dbReference>
<evidence type="ECO:0000256" key="3">
    <source>
        <dbReference type="ARBA" id="ARBA00022946"/>
    </source>
</evidence>
<evidence type="ECO:0000313" key="5">
    <source>
        <dbReference type="Proteomes" id="UP000467841"/>
    </source>
</evidence>
<evidence type="ECO:0000313" key="4">
    <source>
        <dbReference type="EMBL" id="CAA7029839.1"/>
    </source>
</evidence>
<dbReference type="Gene3D" id="1.25.70.10">
    <property type="entry name" value="Transcription termination factor 3, mitochondrial"/>
    <property type="match status" value="1"/>
</dbReference>
<dbReference type="GO" id="GO:0005737">
    <property type="term" value="C:cytoplasm"/>
    <property type="evidence" value="ECO:0007669"/>
    <property type="project" value="UniProtKB-ARBA"/>
</dbReference>
<dbReference type="PANTHER" id="PTHR13068">
    <property type="entry name" value="CGI-12 PROTEIN-RELATED"/>
    <property type="match status" value="1"/>
</dbReference>
<proteinExistence type="inferred from homology"/>
<dbReference type="FunFam" id="1.25.70.10:FF:000039">
    <property type="entry name" value="F8K4.20 protein"/>
    <property type="match status" value="1"/>
</dbReference>
<keyword evidence="2" id="KW-0805">Transcription regulation</keyword>
<dbReference type="GO" id="GO:0003676">
    <property type="term" value="F:nucleic acid binding"/>
    <property type="evidence" value="ECO:0007669"/>
    <property type="project" value="InterPro"/>
</dbReference>
<keyword evidence="5" id="KW-1185">Reference proteome</keyword>
<dbReference type="GO" id="GO:0006353">
    <property type="term" value="P:DNA-templated transcription termination"/>
    <property type="evidence" value="ECO:0007669"/>
    <property type="project" value="UniProtKB-KW"/>
</dbReference>
<dbReference type="AlphaFoldDB" id="A0A6D2ILB2"/>
<protein>
    <submittedName>
        <fullName evidence="4">Uncharacterized protein</fullName>
    </submittedName>
</protein>
<organism evidence="4 5">
    <name type="scientific">Microthlaspi erraticum</name>
    <dbReference type="NCBI Taxonomy" id="1685480"/>
    <lineage>
        <taxon>Eukaryota</taxon>
        <taxon>Viridiplantae</taxon>
        <taxon>Streptophyta</taxon>
        <taxon>Embryophyta</taxon>
        <taxon>Tracheophyta</taxon>
        <taxon>Spermatophyta</taxon>
        <taxon>Magnoliopsida</taxon>
        <taxon>eudicotyledons</taxon>
        <taxon>Gunneridae</taxon>
        <taxon>Pentapetalae</taxon>
        <taxon>rosids</taxon>
        <taxon>malvids</taxon>
        <taxon>Brassicales</taxon>
        <taxon>Brassicaceae</taxon>
        <taxon>Coluteocarpeae</taxon>
        <taxon>Microthlaspi</taxon>
    </lineage>
</organism>
<evidence type="ECO:0000256" key="2">
    <source>
        <dbReference type="ARBA" id="ARBA00022472"/>
    </source>
</evidence>
<dbReference type="InterPro" id="IPR038538">
    <property type="entry name" value="MTERF_sf"/>
</dbReference>
<comment type="similarity">
    <text evidence="1">Belongs to the mTERF family.</text>
</comment>
<dbReference type="FunFam" id="1.25.70.10:FF:000001">
    <property type="entry name" value="Mitochondrial transcription termination factor-like"/>
    <property type="match status" value="1"/>
</dbReference>
<keyword evidence="2" id="KW-0806">Transcription termination</keyword>
<dbReference type="Proteomes" id="UP000467841">
    <property type="component" value="Unassembled WGS sequence"/>
</dbReference>
<name>A0A6D2ILB2_9BRAS</name>
<gene>
    <name evidence="4" type="ORF">MERR_LOCUS17074</name>
</gene>
<dbReference type="OrthoDB" id="637682at2759"/>
<dbReference type="Pfam" id="PF02536">
    <property type="entry name" value="mTERF"/>
    <property type="match status" value="1"/>
</dbReference>
<keyword evidence="2" id="KW-0804">Transcription</keyword>
<comment type="caution">
    <text evidence="4">The sequence shown here is derived from an EMBL/GenBank/DDBJ whole genome shotgun (WGS) entry which is preliminary data.</text>
</comment>